<dbReference type="AlphaFoldDB" id="A0A8H6M174"/>
<evidence type="ECO:0000313" key="3">
    <source>
        <dbReference type="Proteomes" id="UP000521943"/>
    </source>
</evidence>
<proteinExistence type="predicted"/>
<organism evidence="2 3">
    <name type="scientific">Ephemerocybe angulata</name>
    <dbReference type="NCBI Taxonomy" id="980116"/>
    <lineage>
        <taxon>Eukaryota</taxon>
        <taxon>Fungi</taxon>
        <taxon>Dikarya</taxon>
        <taxon>Basidiomycota</taxon>
        <taxon>Agaricomycotina</taxon>
        <taxon>Agaricomycetes</taxon>
        <taxon>Agaricomycetidae</taxon>
        <taxon>Agaricales</taxon>
        <taxon>Agaricineae</taxon>
        <taxon>Psathyrellaceae</taxon>
        <taxon>Ephemerocybe</taxon>
    </lineage>
</organism>
<evidence type="ECO:0000313" key="2">
    <source>
        <dbReference type="EMBL" id="KAF6748521.1"/>
    </source>
</evidence>
<feature type="compositionally biased region" description="Low complexity" evidence="1">
    <location>
        <begin position="15"/>
        <end position="28"/>
    </location>
</feature>
<feature type="region of interest" description="Disordered" evidence="1">
    <location>
        <begin position="1"/>
        <end position="43"/>
    </location>
</feature>
<gene>
    <name evidence="2" type="ORF">DFP72DRAFT_1049491</name>
</gene>
<name>A0A8H6M174_9AGAR</name>
<feature type="compositionally biased region" description="Polar residues" evidence="1">
    <location>
        <begin position="29"/>
        <end position="43"/>
    </location>
</feature>
<evidence type="ECO:0000256" key="1">
    <source>
        <dbReference type="SAM" id="MobiDB-lite"/>
    </source>
</evidence>
<dbReference type="EMBL" id="JACGCI010000070">
    <property type="protein sequence ID" value="KAF6748521.1"/>
    <property type="molecule type" value="Genomic_DNA"/>
</dbReference>
<reference evidence="2 3" key="1">
    <citation type="submission" date="2020-07" db="EMBL/GenBank/DDBJ databases">
        <title>Comparative genomics of pyrophilous fungi reveals a link between fire events and developmental genes.</title>
        <authorList>
            <consortium name="DOE Joint Genome Institute"/>
            <person name="Steindorff A.S."/>
            <person name="Carver A."/>
            <person name="Calhoun S."/>
            <person name="Stillman K."/>
            <person name="Liu H."/>
            <person name="Lipzen A."/>
            <person name="Pangilinan J."/>
            <person name="Labutti K."/>
            <person name="Bruns T.D."/>
            <person name="Grigoriev I.V."/>
        </authorList>
    </citation>
    <scope>NUCLEOTIDE SEQUENCE [LARGE SCALE GENOMIC DNA]</scope>
    <source>
        <strain evidence="2 3">CBS 144469</strain>
    </source>
</reference>
<protein>
    <submittedName>
        <fullName evidence="2">Uncharacterized protein</fullName>
    </submittedName>
</protein>
<dbReference type="Proteomes" id="UP000521943">
    <property type="component" value="Unassembled WGS sequence"/>
</dbReference>
<keyword evidence="3" id="KW-1185">Reference proteome</keyword>
<feature type="compositionally biased region" description="Polar residues" evidence="1">
    <location>
        <begin position="1"/>
        <end position="14"/>
    </location>
</feature>
<comment type="caution">
    <text evidence="2">The sequence shown here is derived from an EMBL/GenBank/DDBJ whole genome shotgun (WGS) entry which is preliminary data.</text>
</comment>
<accession>A0A8H6M174</accession>
<sequence length="107" mass="11914">MPSTQTTSKQHQPPSSQSWRSQRGSEGSISTVLASRSPRQSGSVTLLPTAVATPGHNPQFKVDCLEEWVLEKAYKPLPHQPFEGFDFFFGQDEPLYDNTFNGELTES</sequence>